<reference evidence="1 2" key="1">
    <citation type="submission" date="2019-03" db="EMBL/GenBank/DDBJ databases">
        <title>First draft genome of Liparis tanakae, snailfish: a comprehensive survey of snailfish specific genes.</title>
        <authorList>
            <person name="Kim W."/>
            <person name="Song I."/>
            <person name="Jeong J.-H."/>
            <person name="Kim D."/>
            <person name="Kim S."/>
            <person name="Ryu S."/>
            <person name="Song J.Y."/>
            <person name="Lee S.K."/>
        </authorList>
    </citation>
    <scope>NUCLEOTIDE SEQUENCE [LARGE SCALE GENOMIC DNA]</scope>
    <source>
        <tissue evidence="1">Muscle</tissue>
    </source>
</reference>
<organism evidence="1 2">
    <name type="scientific">Liparis tanakae</name>
    <name type="common">Tanaka's snailfish</name>
    <dbReference type="NCBI Taxonomy" id="230148"/>
    <lineage>
        <taxon>Eukaryota</taxon>
        <taxon>Metazoa</taxon>
        <taxon>Chordata</taxon>
        <taxon>Craniata</taxon>
        <taxon>Vertebrata</taxon>
        <taxon>Euteleostomi</taxon>
        <taxon>Actinopterygii</taxon>
        <taxon>Neopterygii</taxon>
        <taxon>Teleostei</taxon>
        <taxon>Neoteleostei</taxon>
        <taxon>Acanthomorphata</taxon>
        <taxon>Eupercaria</taxon>
        <taxon>Perciformes</taxon>
        <taxon>Cottioidei</taxon>
        <taxon>Cottales</taxon>
        <taxon>Liparidae</taxon>
        <taxon>Liparis</taxon>
    </lineage>
</organism>
<keyword evidence="2" id="KW-1185">Reference proteome</keyword>
<accession>A0A4Z2I361</accession>
<proteinExistence type="predicted"/>
<protein>
    <submittedName>
        <fullName evidence="1">Uncharacterized protein</fullName>
    </submittedName>
</protein>
<evidence type="ECO:0000313" key="1">
    <source>
        <dbReference type="EMBL" id="TNN71754.1"/>
    </source>
</evidence>
<dbReference type="Proteomes" id="UP000314294">
    <property type="component" value="Unassembled WGS sequence"/>
</dbReference>
<gene>
    <name evidence="1" type="ORF">EYF80_018105</name>
</gene>
<evidence type="ECO:0000313" key="2">
    <source>
        <dbReference type="Proteomes" id="UP000314294"/>
    </source>
</evidence>
<name>A0A4Z2I361_9TELE</name>
<sequence>MLCRTEVTATFAAEQKLGVLRSLLCSLAREQKCARTDCDGGFRQAGESSTPHYLAGLVGV</sequence>
<dbReference type="EMBL" id="SRLO01000146">
    <property type="protein sequence ID" value="TNN71754.1"/>
    <property type="molecule type" value="Genomic_DNA"/>
</dbReference>
<dbReference type="AlphaFoldDB" id="A0A4Z2I361"/>
<comment type="caution">
    <text evidence="1">The sequence shown here is derived from an EMBL/GenBank/DDBJ whole genome shotgun (WGS) entry which is preliminary data.</text>
</comment>